<dbReference type="AlphaFoldDB" id="A0AAF3F0T7"/>
<feature type="compositionally biased region" description="Low complexity" evidence="5">
    <location>
        <begin position="48"/>
        <end position="60"/>
    </location>
</feature>
<protein>
    <submittedName>
        <fullName evidence="9">Uncharacterized protein</fullName>
    </submittedName>
</protein>
<evidence type="ECO:0000259" key="7">
    <source>
        <dbReference type="PROSITE" id="PS51039"/>
    </source>
</evidence>
<dbReference type="Gene3D" id="4.10.1110.10">
    <property type="entry name" value="AN1-like Zinc finger"/>
    <property type="match status" value="1"/>
</dbReference>
<dbReference type="GO" id="GO:0003677">
    <property type="term" value="F:DNA binding"/>
    <property type="evidence" value="ECO:0007669"/>
    <property type="project" value="InterPro"/>
</dbReference>
<evidence type="ECO:0000313" key="8">
    <source>
        <dbReference type="Proteomes" id="UP000887575"/>
    </source>
</evidence>
<dbReference type="FunFam" id="4.10.1110.10:FF:000001">
    <property type="entry name" value="Zinc finger AN1-type containing 6"/>
    <property type="match status" value="1"/>
</dbReference>
<dbReference type="PANTHER" id="PTHR10634:SF149">
    <property type="entry name" value="AN1-TYPE DOMAIN-CONTAINING PROTEIN-RELATED"/>
    <property type="match status" value="1"/>
</dbReference>
<dbReference type="SMART" id="SM00154">
    <property type="entry name" value="ZnF_AN1"/>
    <property type="match status" value="1"/>
</dbReference>
<accession>A0AAF3F0T7</accession>
<sequence>MENQQQQPSATSLCRAGCGFFGSAATEGLCSKCYKDSIKRKQDTARLSPTVAMSSPSSSVAPPPVVSEASMRDSIASNPPAAASNQSCAQAALATEEVVGKLESAAAKAEAETGVSEASDSPTVSSAPVKKANRCHQCNKRVGLTGFSCRCGGLYCSEHRYDNAHGCTFDYKTMEREELRKNNPVVVSEKIQRI</sequence>
<feature type="domain" description="A20-type" evidence="6">
    <location>
        <begin position="8"/>
        <end position="42"/>
    </location>
</feature>
<dbReference type="PANTHER" id="PTHR10634">
    <property type="entry name" value="AN1-TYPE ZINC FINGER PROTEIN"/>
    <property type="match status" value="1"/>
</dbReference>
<dbReference type="Pfam" id="PF01428">
    <property type="entry name" value="zf-AN1"/>
    <property type="match status" value="1"/>
</dbReference>
<dbReference type="WBParaSite" id="MBELARI_LOCUS20117">
    <property type="protein sequence ID" value="MBELARI_LOCUS20117"/>
    <property type="gene ID" value="MBELARI_LOCUS20117"/>
</dbReference>
<reference evidence="9" key="1">
    <citation type="submission" date="2024-02" db="UniProtKB">
        <authorList>
            <consortium name="WormBaseParasite"/>
        </authorList>
    </citation>
    <scope>IDENTIFICATION</scope>
</reference>
<dbReference type="PROSITE" id="PS51036">
    <property type="entry name" value="ZF_A20"/>
    <property type="match status" value="1"/>
</dbReference>
<dbReference type="Proteomes" id="UP000887575">
    <property type="component" value="Unassembled WGS sequence"/>
</dbReference>
<dbReference type="SUPFAM" id="SSF57716">
    <property type="entry name" value="Glucocorticoid receptor-like (DNA-binding domain)"/>
    <property type="match status" value="1"/>
</dbReference>
<dbReference type="Pfam" id="PF01754">
    <property type="entry name" value="zf-A20"/>
    <property type="match status" value="1"/>
</dbReference>
<keyword evidence="2 4" id="KW-0863">Zinc-finger</keyword>
<evidence type="ECO:0000256" key="5">
    <source>
        <dbReference type="SAM" id="MobiDB-lite"/>
    </source>
</evidence>
<dbReference type="InterPro" id="IPR000058">
    <property type="entry name" value="Znf_AN1"/>
</dbReference>
<dbReference type="PROSITE" id="PS51039">
    <property type="entry name" value="ZF_AN1"/>
    <property type="match status" value="1"/>
</dbReference>
<evidence type="ECO:0000256" key="1">
    <source>
        <dbReference type="ARBA" id="ARBA00022723"/>
    </source>
</evidence>
<dbReference type="SUPFAM" id="SSF118310">
    <property type="entry name" value="AN1-like Zinc finger"/>
    <property type="match status" value="1"/>
</dbReference>
<dbReference type="Gene3D" id="1.20.5.4770">
    <property type="match status" value="1"/>
</dbReference>
<dbReference type="GO" id="GO:0008270">
    <property type="term" value="F:zinc ion binding"/>
    <property type="evidence" value="ECO:0007669"/>
    <property type="project" value="UniProtKB-KW"/>
</dbReference>
<dbReference type="InterPro" id="IPR035896">
    <property type="entry name" value="AN1-like_Znf"/>
</dbReference>
<dbReference type="InterPro" id="IPR002653">
    <property type="entry name" value="Znf_A20"/>
</dbReference>
<keyword evidence="8" id="KW-1185">Reference proteome</keyword>
<evidence type="ECO:0000256" key="4">
    <source>
        <dbReference type="PROSITE-ProRule" id="PRU00449"/>
    </source>
</evidence>
<proteinExistence type="predicted"/>
<organism evidence="8 9">
    <name type="scientific">Mesorhabditis belari</name>
    <dbReference type="NCBI Taxonomy" id="2138241"/>
    <lineage>
        <taxon>Eukaryota</taxon>
        <taxon>Metazoa</taxon>
        <taxon>Ecdysozoa</taxon>
        <taxon>Nematoda</taxon>
        <taxon>Chromadorea</taxon>
        <taxon>Rhabditida</taxon>
        <taxon>Rhabditina</taxon>
        <taxon>Rhabditomorpha</taxon>
        <taxon>Rhabditoidea</taxon>
        <taxon>Rhabditidae</taxon>
        <taxon>Mesorhabditinae</taxon>
        <taxon>Mesorhabditis</taxon>
    </lineage>
</organism>
<keyword evidence="3" id="KW-0862">Zinc</keyword>
<dbReference type="InterPro" id="IPR050652">
    <property type="entry name" value="AN1_A20_ZnFinger"/>
</dbReference>
<feature type="domain" description="AN1-type" evidence="7">
    <location>
        <begin position="129"/>
        <end position="175"/>
    </location>
</feature>
<evidence type="ECO:0000256" key="2">
    <source>
        <dbReference type="ARBA" id="ARBA00022771"/>
    </source>
</evidence>
<evidence type="ECO:0000256" key="3">
    <source>
        <dbReference type="ARBA" id="ARBA00022833"/>
    </source>
</evidence>
<name>A0AAF3F0T7_9BILA</name>
<keyword evidence="1" id="KW-0479">Metal-binding</keyword>
<evidence type="ECO:0000259" key="6">
    <source>
        <dbReference type="PROSITE" id="PS51036"/>
    </source>
</evidence>
<feature type="region of interest" description="Disordered" evidence="5">
    <location>
        <begin position="44"/>
        <end position="81"/>
    </location>
</feature>
<evidence type="ECO:0000313" key="9">
    <source>
        <dbReference type="WBParaSite" id="MBELARI_LOCUS20117"/>
    </source>
</evidence>
<dbReference type="SMART" id="SM00259">
    <property type="entry name" value="ZnF_A20"/>
    <property type="match status" value="1"/>
</dbReference>